<evidence type="ECO:0000256" key="1">
    <source>
        <dbReference type="SAM" id="MobiDB-lite"/>
    </source>
</evidence>
<feature type="region of interest" description="Disordered" evidence="1">
    <location>
        <begin position="440"/>
        <end position="470"/>
    </location>
</feature>
<dbReference type="AlphaFoldDB" id="A0A6C0I6V4"/>
<reference evidence="2" key="1">
    <citation type="journal article" date="2020" name="Nature">
        <title>Giant virus diversity and host interactions through global metagenomics.</title>
        <authorList>
            <person name="Schulz F."/>
            <person name="Roux S."/>
            <person name="Paez-Espino D."/>
            <person name="Jungbluth S."/>
            <person name="Walsh D.A."/>
            <person name="Denef V.J."/>
            <person name="McMahon K.D."/>
            <person name="Konstantinidis K.T."/>
            <person name="Eloe-Fadrosh E.A."/>
            <person name="Kyrpides N.C."/>
            <person name="Woyke T."/>
        </authorList>
    </citation>
    <scope>NUCLEOTIDE SEQUENCE</scope>
    <source>
        <strain evidence="2">GVMAG-M-3300023184-51</strain>
    </source>
</reference>
<protein>
    <submittedName>
        <fullName evidence="2">Uncharacterized protein</fullName>
    </submittedName>
</protein>
<organism evidence="2">
    <name type="scientific">viral metagenome</name>
    <dbReference type="NCBI Taxonomy" id="1070528"/>
    <lineage>
        <taxon>unclassified sequences</taxon>
        <taxon>metagenomes</taxon>
        <taxon>organismal metagenomes</taxon>
    </lineage>
</organism>
<sequence length="470" mass="55919">MSAVKHICKKKDYFARGNIKKAYDVKMCDAGTEPEFTSDIEITQLCIVFMTKIKWMTPSPAKYGTQFIPFKTKVITNPKFKYNIRKLIDEHITDNPDWETKEPKIPITDTNNYLEEFSEINNLNRLIDWFDLNNEQFDYINELKKMNELGKLGLAPKLYQIRINNEPPFLPDEIDEKIKDIPDEQVVEISYLVEKCGMNIDKFIGRSGDRNDLIRRNHSQDELMSSLIKHICEFSDTYVERTKGVNCDLKYENLCPIIVDGEIISIRLLDVDPIYSVEENGNPDFVKHAKVFMKFFIFAYLFKKTGVLLLPYWFFNKKNCVFSNVEVREMIDFFYGMDYMIYEFNPINMMYNYLIKTHPLEIKKGLERRKKEEERRKKEEEDDEDDDYDDDEYEEEEDEGPKYEYKFLYFDELKSYFTVEEIISVFHLINLVPSPIDLAKGRKKRKTKKSKKSNKSKKSKKSKKSRKSRK</sequence>
<accession>A0A6C0I6V4</accession>
<dbReference type="EMBL" id="MN740120">
    <property type="protein sequence ID" value="QHT88634.1"/>
    <property type="molecule type" value="Genomic_DNA"/>
</dbReference>
<evidence type="ECO:0000313" key="2">
    <source>
        <dbReference type="EMBL" id="QHT88634.1"/>
    </source>
</evidence>
<feature type="compositionally biased region" description="Basic residues" evidence="1">
    <location>
        <begin position="441"/>
        <end position="470"/>
    </location>
</feature>
<name>A0A6C0I6V4_9ZZZZ</name>
<proteinExistence type="predicted"/>
<feature type="compositionally biased region" description="Acidic residues" evidence="1">
    <location>
        <begin position="380"/>
        <end position="399"/>
    </location>
</feature>
<feature type="compositionally biased region" description="Basic and acidic residues" evidence="1">
    <location>
        <begin position="368"/>
        <end position="379"/>
    </location>
</feature>
<feature type="region of interest" description="Disordered" evidence="1">
    <location>
        <begin position="368"/>
        <end position="399"/>
    </location>
</feature>